<evidence type="ECO:0000256" key="3">
    <source>
        <dbReference type="PROSITE-ProRule" id="PRU00059"/>
    </source>
</evidence>
<feature type="signal peptide" evidence="5">
    <location>
        <begin position="1"/>
        <end position="20"/>
    </location>
</feature>
<keyword evidence="4" id="KW-1133">Transmembrane helix</keyword>
<evidence type="ECO:0000256" key="1">
    <source>
        <dbReference type="ARBA" id="ARBA00022737"/>
    </source>
</evidence>
<evidence type="ECO:0000256" key="2">
    <source>
        <dbReference type="ARBA" id="ARBA00023157"/>
    </source>
</evidence>
<dbReference type="OrthoDB" id="5795793at2759"/>
<dbReference type="STRING" id="34508.A0A4U5NE08"/>
<keyword evidence="2" id="KW-1015">Disulfide bond</keyword>
<dbReference type="Pfam" id="PF00431">
    <property type="entry name" value="CUB"/>
    <property type="match status" value="2"/>
</dbReference>
<proteinExistence type="predicted"/>
<sequence>MRWKTLGFLLIPLLISPSQGRRGCSCNDESFSVDLNGGEFKSPGFPQGYCDDLNCVFVIEPKPKEAVAANIEHFATELLHDYLEVSQIVVINGTRYPIRQEILSGNELVRTFFTSAIGAGLRFRFVTDSSESTFAGFKISFTRFKPASRHHSACPQPFAEAQDEVRIIASPARKHSSCIVRINSTEAIKLNVDNVTRNANLKIFDTENFDYRRRNFAILKEIQGFATNHWPYEVISRTSSISILITFSESLSGGPPFFYIRYSKVPSPCRSQNDTLFVGKCASESLPGNGSLLINSPGYPVEYCDNSRHTITIKQKTCPTGHFRIKFKDFQMEAQADYIVLREKYELMRLSYKAKEIKYFSVCSAQSQFTINTVTDHSVTDRGYSLLIETASKEDCSCSGGPYVVPPPQPGQDKKRVRVESNCKFVDRFWRFDPPTSSSNTAYRFQITLEYELFGYNEFMEISYGKNTDRNQIIYRVTRESIMDQRNGTSNYELRALRENQMEPVEPVYIWYHRESDEDNDDTEPEKPRDISFDYRWVAECECGEILREAVPWNWNVLTSPDYPHHYCNDLSCKWLLYAPKGYHVVINITDIETEFGQDFLSIYNGNDSTGPHMELTSGVVFFDYLIKSTDHEMTIEFETDVSIRSRGFKILYTSEPNAGVEVIQEASHTRVWVFFLVLAFVGALLGVAYGVKRYVERRRFFMSDDSLIEYSSNLRAESQVSLFRT</sequence>
<dbReference type="Gene3D" id="2.60.120.290">
    <property type="entry name" value="Spermadhesin, CUB domain"/>
    <property type="match status" value="3"/>
</dbReference>
<comment type="caution">
    <text evidence="7">The sequence shown here is derived from an EMBL/GenBank/DDBJ whole genome shotgun (WGS) entry which is preliminary data.</text>
</comment>
<evidence type="ECO:0000313" key="8">
    <source>
        <dbReference type="Proteomes" id="UP000298663"/>
    </source>
</evidence>
<protein>
    <recommendedName>
        <fullName evidence="6">CUB domain-containing protein</fullName>
    </recommendedName>
</protein>
<evidence type="ECO:0000256" key="5">
    <source>
        <dbReference type="SAM" id="SignalP"/>
    </source>
</evidence>
<evidence type="ECO:0000256" key="4">
    <source>
        <dbReference type="SAM" id="Phobius"/>
    </source>
</evidence>
<dbReference type="PANTHER" id="PTHR24251:SF50">
    <property type="entry name" value="ATTRACTIN-LIKE 1A"/>
    <property type="match status" value="1"/>
</dbReference>
<dbReference type="AlphaFoldDB" id="A0A4U5NE08"/>
<name>A0A4U5NE08_STECR</name>
<keyword evidence="4" id="KW-0812">Transmembrane</keyword>
<reference evidence="7 8" key="2">
    <citation type="journal article" date="2019" name="G3 (Bethesda)">
        <title>Hybrid Assembly of the Genome of the Entomopathogenic Nematode Steinernema carpocapsae Identifies the X-Chromosome.</title>
        <authorList>
            <person name="Serra L."/>
            <person name="Macchietto M."/>
            <person name="Macias-Munoz A."/>
            <person name="McGill C.J."/>
            <person name="Rodriguez I.M."/>
            <person name="Rodriguez B."/>
            <person name="Murad R."/>
            <person name="Mortazavi A."/>
        </authorList>
    </citation>
    <scope>NUCLEOTIDE SEQUENCE [LARGE SCALE GENOMIC DNA]</scope>
    <source>
        <strain evidence="7 8">ALL</strain>
    </source>
</reference>
<feature type="domain" description="CUB" evidence="6">
    <location>
        <begin position="26"/>
        <end position="144"/>
    </location>
</feature>
<keyword evidence="8" id="KW-1185">Reference proteome</keyword>
<feature type="chain" id="PRO_5020493944" description="CUB domain-containing protein" evidence="5">
    <location>
        <begin position="21"/>
        <end position="726"/>
    </location>
</feature>
<dbReference type="PANTHER" id="PTHR24251">
    <property type="entry name" value="OVOCHYMASE-RELATED"/>
    <property type="match status" value="1"/>
</dbReference>
<dbReference type="CDD" id="cd00041">
    <property type="entry name" value="CUB"/>
    <property type="match status" value="2"/>
</dbReference>
<comment type="caution">
    <text evidence="3">Lacks conserved residue(s) required for the propagation of feature annotation.</text>
</comment>
<accession>A0A4U5NE08</accession>
<reference evidence="7 8" key="1">
    <citation type="journal article" date="2015" name="Genome Biol.">
        <title>Comparative genomics of Steinernema reveals deeply conserved gene regulatory networks.</title>
        <authorList>
            <person name="Dillman A.R."/>
            <person name="Macchietto M."/>
            <person name="Porter C.F."/>
            <person name="Rogers A."/>
            <person name="Williams B."/>
            <person name="Antoshechkin I."/>
            <person name="Lee M.M."/>
            <person name="Goodwin Z."/>
            <person name="Lu X."/>
            <person name="Lewis E.E."/>
            <person name="Goodrich-Blair H."/>
            <person name="Stock S.P."/>
            <person name="Adams B.J."/>
            <person name="Sternberg P.W."/>
            <person name="Mortazavi A."/>
        </authorList>
    </citation>
    <scope>NUCLEOTIDE SEQUENCE [LARGE SCALE GENOMIC DNA]</scope>
    <source>
        <strain evidence="7 8">ALL</strain>
    </source>
</reference>
<dbReference type="InterPro" id="IPR000859">
    <property type="entry name" value="CUB_dom"/>
</dbReference>
<dbReference type="EMBL" id="AZBU02000004">
    <property type="protein sequence ID" value="TKR80866.1"/>
    <property type="molecule type" value="Genomic_DNA"/>
</dbReference>
<dbReference type="SUPFAM" id="SSF49854">
    <property type="entry name" value="Spermadhesin, CUB domain"/>
    <property type="match status" value="3"/>
</dbReference>
<keyword evidence="4" id="KW-0472">Membrane</keyword>
<dbReference type="SMART" id="SM00042">
    <property type="entry name" value="CUB"/>
    <property type="match status" value="3"/>
</dbReference>
<organism evidence="7 8">
    <name type="scientific">Steinernema carpocapsae</name>
    <name type="common">Entomopathogenic nematode</name>
    <dbReference type="NCBI Taxonomy" id="34508"/>
    <lineage>
        <taxon>Eukaryota</taxon>
        <taxon>Metazoa</taxon>
        <taxon>Ecdysozoa</taxon>
        <taxon>Nematoda</taxon>
        <taxon>Chromadorea</taxon>
        <taxon>Rhabditida</taxon>
        <taxon>Tylenchina</taxon>
        <taxon>Panagrolaimomorpha</taxon>
        <taxon>Strongyloidoidea</taxon>
        <taxon>Steinernematidae</taxon>
        <taxon>Steinernema</taxon>
    </lineage>
</organism>
<keyword evidence="1" id="KW-0677">Repeat</keyword>
<keyword evidence="5" id="KW-0732">Signal</keyword>
<gene>
    <name evidence="7" type="ORF">L596_014856</name>
</gene>
<dbReference type="Proteomes" id="UP000298663">
    <property type="component" value="Unassembled WGS sequence"/>
</dbReference>
<feature type="transmembrane region" description="Helical" evidence="4">
    <location>
        <begin position="672"/>
        <end position="692"/>
    </location>
</feature>
<feature type="domain" description="CUB" evidence="6">
    <location>
        <begin position="543"/>
        <end position="656"/>
    </location>
</feature>
<evidence type="ECO:0000259" key="6">
    <source>
        <dbReference type="PROSITE" id="PS01180"/>
    </source>
</evidence>
<dbReference type="PROSITE" id="PS01180">
    <property type="entry name" value="CUB"/>
    <property type="match status" value="3"/>
</dbReference>
<evidence type="ECO:0000313" key="7">
    <source>
        <dbReference type="EMBL" id="TKR80866.1"/>
    </source>
</evidence>
<feature type="domain" description="CUB" evidence="6">
    <location>
        <begin position="281"/>
        <end position="391"/>
    </location>
</feature>
<dbReference type="InterPro" id="IPR035914">
    <property type="entry name" value="Sperma_CUB_dom_sf"/>
</dbReference>